<organism evidence="3 4">
    <name type="scientific">Dermacoccus barathri</name>
    <dbReference type="NCBI Taxonomy" id="322601"/>
    <lineage>
        <taxon>Bacteria</taxon>
        <taxon>Bacillati</taxon>
        <taxon>Actinomycetota</taxon>
        <taxon>Actinomycetes</taxon>
        <taxon>Micrococcales</taxon>
        <taxon>Dermacoccaceae</taxon>
        <taxon>Dermacoccus</taxon>
    </lineage>
</organism>
<evidence type="ECO:0000259" key="2">
    <source>
        <dbReference type="Pfam" id="PF05065"/>
    </source>
</evidence>
<evidence type="ECO:0000256" key="1">
    <source>
        <dbReference type="ARBA" id="ARBA00004328"/>
    </source>
</evidence>
<keyword evidence="4" id="KW-1185">Reference proteome</keyword>
<dbReference type="SUPFAM" id="SSF56563">
    <property type="entry name" value="Major capsid protein gp5"/>
    <property type="match status" value="1"/>
</dbReference>
<name>A0ABN2C3M8_9MICO</name>
<dbReference type="NCBIfam" id="TIGR01554">
    <property type="entry name" value="major_cap_HK97"/>
    <property type="match status" value="1"/>
</dbReference>
<feature type="domain" description="Phage capsid-like C-terminal" evidence="2">
    <location>
        <begin position="130"/>
        <end position="367"/>
    </location>
</feature>
<reference evidence="3 4" key="1">
    <citation type="journal article" date="2019" name="Int. J. Syst. Evol. Microbiol.">
        <title>The Global Catalogue of Microorganisms (GCM) 10K type strain sequencing project: providing services to taxonomists for standard genome sequencing and annotation.</title>
        <authorList>
            <consortium name="The Broad Institute Genomics Platform"/>
            <consortium name="The Broad Institute Genome Sequencing Center for Infectious Disease"/>
            <person name="Wu L."/>
            <person name="Ma J."/>
        </authorList>
    </citation>
    <scope>NUCLEOTIDE SEQUENCE [LARGE SCALE GENOMIC DNA]</scope>
    <source>
        <strain evidence="3 4">JCM 14588</strain>
    </source>
</reference>
<dbReference type="EMBL" id="BAAANV010000052">
    <property type="protein sequence ID" value="GAA1550677.1"/>
    <property type="molecule type" value="Genomic_DNA"/>
</dbReference>
<comment type="subcellular location">
    <subcellularLocation>
        <location evidence="1">Virion</location>
    </subcellularLocation>
</comment>
<evidence type="ECO:0000313" key="3">
    <source>
        <dbReference type="EMBL" id="GAA1550677.1"/>
    </source>
</evidence>
<dbReference type="InterPro" id="IPR054612">
    <property type="entry name" value="Phage_capsid-like_C"/>
</dbReference>
<dbReference type="Pfam" id="PF05065">
    <property type="entry name" value="Phage_capsid"/>
    <property type="match status" value="1"/>
</dbReference>
<protein>
    <recommendedName>
        <fullName evidence="2">Phage capsid-like C-terminal domain-containing protein</fullName>
    </recommendedName>
</protein>
<accession>A0ABN2C3M8</accession>
<dbReference type="Proteomes" id="UP001501288">
    <property type="component" value="Unassembled WGS sequence"/>
</dbReference>
<sequence>MASLKEQRATALKSARALAEYVKSEGRDFTEAEQAKVDGLMEQAAELKSRIDAAKPSDDLMARIEGLGGKSGEPFDPEAARNAKAAITEAIATKSSRQVRMGRKALDAASVGRPPEGNQAFGAPVGSAAVSLRDLFPVQTVETPTVRYYTVGQLTGGPAITAEGALKPLIEGEVTAHDAAMVKLAGRFVTTTEFVEDVANVAAEFMRQALFQMVRAENKLVLDTMQAASGVIAATGDAAKPLDAIATALADQQSLHGVTPELLVMNPADLAAVRIARSTGSGEFVLNPLTSGAAAPAIFGVPVLSTPALAKGTIWAASKDAGTFYERSALTVTSMPSNDDFDHNRVTTVIEERVLPVVTQPSKLTKITLS</sequence>
<proteinExistence type="predicted"/>
<gene>
    <name evidence="3" type="ORF">GCM10009762_24670</name>
</gene>
<dbReference type="InterPro" id="IPR024455">
    <property type="entry name" value="Phage_capsid"/>
</dbReference>
<dbReference type="Gene3D" id="3.30.2400.10">
    <property type="entry name" value="Major capsid protein gp5"/>
    <property type="match status" value="1"/>
</dbReference>
<evidence type="ECO:0000313" key="4">
    <source>
        <dbReference type="Proteomes" id="UP001501288"/>
    </source>
</evidence>
<comment type="caution">
    <text evidence="3">The sequence shown here is derived from an EMBL/GenBank/DDBJ whole genome shotgun (WGS) entry which is preliminary data.</text>
</comment>
<dbReference type="Gene3D" id="3.30.2320.10">
    <property type="entry name" value="hypothetical protein PF0899 domain"/>
    <property type="match status" value="1"/>
</dbReference>
<dbReference type="RefSeq" id="WP_346030764.1">
    <property type="nucleotide sequence ID" value="NZ_BAAANV010000052.1"/>
</dbReference>